<feature type="region of interest" description="Disordered" evidence="1">
    <location>
        <begin position="1"/>
        <end position="119"/>
    </location>
</feature>
<comment type="caution">
    <text evidence="2">The sequence shown here is derived from an EMBL/GenBank/DDBJ whole genome shotgun (WGS) entry which is preliminary data.</text>
</comment>
<gene>
    <name evidence="2" type="ORF">GCM10010319_22900</name>
</gene>
<reference evidence="3" key="1">
    <citation type="journal article" date="2019" name="Int. J. Syst. Evol. Microbiol.">
        <title>The Global Catalogue of Microorganisms (GCM) 10K type strain sequencing project: providing services to taxonomists for standard genome sequencing and annotation.</title>
        <authorList>
            <consortium name="The Broad Institute Genomics Platform"/>
            <consortium name="The Broad Institute Genome Sequencing Center for Infectious Disease"/>
            <person name="Wu L."/>
            <person name="Ma J."/>
        </authorList>
    </citation>
    <scope>NUCLEOTIDE SEQUENCE [LARGE SCALE GENOMIC DNA]</scope>
    <source>
        <strain evidence="3">JCM 4565</strain>
    </source>
</reference>
<sequence>MSPRHRWSTPRTRTATKRQRAIERGTRRWRNLAVTVAPDAKQQPRPRYGKWQKASREHLATPPELVRRRERKQTGAGNLPKSTPRPSQDAVEATRVRSGGGRPLPEVSDGQCFDAWSSN</sequence>
<keyword evidence="3" id="KW-1185">Reference proteome</keyword>
<feature type="compositionally biased region" description="Basic residues" evidence="1">
    <location>
        <begin position="1"/>
        <end position="19"/>
    </location>
</feature>
<name>A0ABP3GIH4_9ACTN</name>
<evidence type="ECO:0000313" key="2">
    <source>
        <dbReference type="EMBL" id="GAA0345945.1"/>
    </source>
</evidence>
<evidence type="ECO:0000256" key="1">
    <source>
        <dbReference type="SAM" id="MobiDB-lite"/>
    </source>
</evidence>
<organism evidence="2 3">
    <name type="scientific">Streptomyces blastmyceticus</name>
    <dbReference type="NCBI Taxonomy" id="68180"/>
    <lineage>
        <taxon>Bacteria</taxon>
        <taxon>Bacillati</taxon>
        <taxon>Actinomycetota</taxon>
        <taxon>Actinomycetes</taxon>
        <taxon>Kitasatosporales</taxon>
        <taxon>Streptomycetaceae</taxon>
        <taxon>Streptomyces</taxon>
    </lineage>
</organism>
<accession>A0ABP3GIH4</accession>
<protein>
    <submittedName>
        <fullName evidence="2">Uncharacterized protein</fullName>
    </submittedName>
</protein>
<proteinExistence type="predicted"/>
<dbReference type="Proteomes" id="UP001500063">
    <property type="component" value="Unassembled WGS sequence"/>
</dbReference>
<evidence type="ECO:0000313" key="3">
    <source>
        <dbReference type="Proteomes" id="UP001500063"/>
    </source>
</evidence>
<dbReference type="EMBL" id="BAAABW010000013">
    <property type="protein sequence ID" value="GAA0345945.1"/>
    <property type="molecule type" value="Genomic_DNA"/>
</dbReference>